<evidence type="ECO:0000256" key="2">
    <source>
        <dbReference type="ARBA" id="ARBA00022448"/>
    </source>
</evidence>
<evidence type="ECO:0000256" key="3">
    <source>
        <dbReference type="ARBA" id="ARBA00022452"/>
    </source>
</evidence>
<name>A0A1M7I8E5_9GAMM</name>
<gene>
    <name evidence="15" type="ORF">SAMN05878437_2616</name>
</gene>
<keyword evidence="3 11" id="KW-1134">Transmembrane beta strand</keyword>
<organism evidence="15 16">
    <name type="scientific">Vreelandella subglaciescola</name>
    <dbReference type="NCBI Taxonomy" id="29571"/>
    <lineage>
        <taxon>Bacteria</taxon>
        <taxon>Pseudomonadati</taxon>
        <taxon>Pseudomonadota</taxon>
        <taxon>Gammaproteobacteria</taxon>
        <taxon>Oceanospirillales</taxon>
        <taxon>Halomonadaceae</taxon>
        <taxon>Vreelandella</taxon>
    </lineage>
</organism>
<evidence type="ECO:0000256" key="10">
    <source>
        <dbReference type="ARBA" id="ARBA00023237"/>
    </source>
</evidence>
<dbReference type="PROSITE" id="PS52016">
    <property type="entry name" value="TONB_DEPENDENT_REC_3"/>
    <property type="match status" value="1"/>
</dbReference>
<feature type="signal peptide" evidence="13">
    <location>
        <begin position="1"/>
        <end position="39"/>
    </location>
</feature>
<keyword evidence="16" id="KW-1185">Reference proteome</keyword>
<dbReference type="PANTHER" id="PTHR32552:SF68">
    <property type="entry name" value="FERRICHROME OUTER MEMBRANE TRANSPORTER_PHAGE RECEPTOR"/>
    <property type="match status" value="1"/>
</dbReference>
<dbReference type="InterPro" id="IPR037066">
    <property type="entry name" value="Plug_dom_sf"/>
</dbReference>
<dbReference type="InterPro" id="IPR036942">
    <property type="entry name" value="Beta-barrel_TonB_sf"/>
</dbReference>
<dbReference type="PANTHER" id="PTHR32552">
    <property type="entry name" value="FERRICHROME IRON RECEPTOR-RELATED"/>
    <property type="match status" value="1"/>
</dbReference>
<keyword evidence="7" id="KW-0408">Iron</keyword>
<keyword evidence="5 11" id="KW-0812">Transmembrane</keyword>
<evidence type="ECO:0000313" key="15">
    <source>
        <dbReference type="EMBL" id="SHM36899.1"/>
    </source>
</evidence>
<evidence type="ECO:0000256" key="4">
    <source>
        <dbReference type="ARBA" id="ARBA00022496"/>
    </source>
</evidence>
<evidence type="ECO:0000256" key="9">
    <source>
        <dbReference type="ARBA" id="ARBA00023136"/>
    </source>
</evidence>
<dbReference type="Pfam" id="PF07715">
    <property type="entry name" value="Plug"/>
    <property type="match status" value="1"/>
</dbReference>
<sequence length="456" mass="50437">MFYLSSIIFPCVPQASALRTTFGWPLGAVLLSMPLTALAQNDATGTDTLVVVGTALKVATPLVETPRPVSIVAHEELEERNVQRLDETFRYRAGVLSGHYGADNDTDWFKVRGFDQSTYQDGLRLYRAGYYQWLPEPYGLDRVEVFKGPASILYGEAPSGGLINAVSKRPTAEPRGEVTLQAGNRQHRQLGVDTSGPLTESGDVRYRMVGMAKERDGDLDNTKNERYYFAPSLAVDVSDDTSVTFLASIQKDDGVPTNPFKLTYGTVEDTPFGKVDPQTSYGEPGYDTNERTQASIGYELGHQINDTWRFEQSLRYSHLDLELRSTYVLAQLDERTAGRGLVYRDGEIDSWTMDNRLIGKWYTERTENTLLLGVGYQDLGLEGQEADPYPFGAPIDIFDPEYGHYTPVTAERKRAMNPTCPVPNQAGRVSSQHQGSSASTSSSSPSVGNVSNTNCR</sequence>
<feature type="chain" id="PRO_5011980239" evidence="13">
    <location>
        <begin position="40"/>
        <end position="456"/>
    </location>
</feature>
<evidence type="ECO:0000256" key="13">
    <source>
        <dbReference type="SAM" id="SignalP"/>
    </source>
</evidence>
<keyword evidence="6 13" id="KW-0732">Signal</keyword>
<feature type="domain" description="TonB-dependent receptor plug" evidence="14">
    <location>
        <begin position="62"/>
        <end position="161"/>
    </location>
</feature>
<evidence type="ECO:0000313" key="16">
    <source>
        <dbReference type="Proteomes" id="UP000190911"/>
    </source>
</evidence>
<comment type="subcellular location">
    <subcellularLocation>
        <location evidence="1 11">Cell outer membrane</location>
        <topology evidence="1 11">Multi-pass membrane protein</topology>
    </subcellularLocation>
</comment>
<dbReference type="InterPro" id="IPR012910">
    <property type="entry name" value="Plug_dom"/>
</dbReference>
<keyword evidence="10 11" id="KW-0998">Cell outer membrane</keyword>
<keyword evidence="9 11" id="KW-0472">Membrane</keyword>
<dbReference type="STRING" id="29571.SAMN05878437_2616"/>
<proteinExistence type="inferred from homology"/>
<comment type="similarity">
    <text evidence="11">Belongs to the TonB-dependent receptor family.</text>
</comment>
<dbReference type="GO" id="GO:0015344">
    <property type="term" value="F:siderophore uptake transmembrane transporter activity"/>
    <property type="evidence" value="ECO:0007669"/>
    <property type="project" value="TreeGrafter"/>
</dbReference>
<dbReference type="InterPro" id="IPR039426">
    <property type="entry name" value="TonB-dep_rcpt-like"/>
</dbReference>
<accession>A0A1M7I8E5</accession>
<dbReference type="SUPFAM" id="SSF56935">
    <property type="entry name" value="Porins"/>
    <property type="match status" value="1"/>
</dbReference>
<evidence type="ECO:0000256" key="6">
    <source>
        <dbReference type="ARBA" id="ARBA00022729"/>
    </source>
</evidence>
<evidence type="ECO:0000256" key="1">
    <source>
        <dbReference type="ARBA" id="ARBA00004571"/>
    </source>
</evidence>
<evidence type="ECO:0000259" key="14">
    <source>
        <dbReference type="Pfam" id="PF07715"/>
    </source>
</evidence>
<keyword evidence="4" id="KW-0410">Iron transport</keyword>
<dbReference type="AlphaFoldDB" id="A0A1M7I8E5"/>
<protein>
    <submittedName>
        <fullName evidence="15">TonB-dependent Receptor Plug Domain</fullName>
    </submittedName>
</protein>
<evidence type="ECO:0000256" key="8">
    <source>
        <dbReference type="ARBA" id="ARBA00023065"/>
    </source>
</evidence>
<reference evidence="15 16" key="1">
    <citation type="submission" date="2016-11" db="EMBL/GenBank/DDBJ databases">
        <authorList>
            <person name="Jaros S."/>
            <person name="Januszkiewicz K."/>
            <person name="Wedrychowicz H."/>
        </authorList>
    </citation>
    <scope>NUCLEOTIDE SEQUENCE [LARGE SCALE GENOMIC DNA]</scope>
    <source>
        <strain evidence="15 16">ACAM 12</strain>
    </source>
</reference>
<dbReference type="Gene3D" id="2.170.130.10">
    <property type="entry name" value="TonB-dependent receptor, plug domain"/>
    <property type="match status" value="1"/>
</dbReference>
<dbReference type="Proteomes" id="UP000190911">
    <property type="component" value="Chromosome I"/>
</dbReference>
<dbReference type="GO" id="GO:0009279">
    <property type="term" value="C:cell outer membrane"/>
    <property type="evidence" value="ECO:0007669"/>
    <property type="project" value="UniProtKB-SubCell"/>
</dbReference>
<evidence type="ECO:0000256" key="11">
    <source>
        <dbReference type="PROSITE-ProRule" id="PRU01360"/>
    </source>
</evidence>
<keyword evidence="8" id="KW-0406">Ion transport</keyword>
<keyword evidence="15" id="KW-0675">Receptor</keyword>
<dbReference type="OrthoDB" id="127311at2"/>
<dbReference type="EMBL" id="LT670847">
    <property type="protein sequence ID" value="SHM36899.1"/>
    <property type="molecule type" value="Genomic_DNA"/>
</dbReference>
<feature type="region of interest" description="Disordered" evidence="12">
    <location>
        <begin position="416"/>
        <end position="456"/>
    </location>
</feature>
<feature type="compositionally biased region" description="Low complexity" evidence="12">
    <location>
        <begin position="430"/>
        <end position="456"/>
    </location>
</feature>
<dbReference type="Gene3D" id="2.40.170.20">
    <property type="entry name" value="TonB-dependent receptor, beta-barrel domain"/>
    <property type="match status" value="1"/>
</dbReference>
<keyword evidence="2 11" id="KW-0813">Transport</keyword>
<evidence type="ECO:0000256" key="5">
    <source>
        <dbReference type="ARBA" id="ARBA00022692"/>
    </source>
</evidence>
<evidence type="ECO:0000256" key="12">
    <source>
        <dbReference type="SAM" id="MobiDB-lite"/>
    </source>
</evidence>
<dbReference type="InParanoid" id="A0A1M7I8E5"/>
<evidence type="ECO:0000256" key="7">
    <source>
        <dbReference type="ARBA" id="ARBA00023004"/>
    </source>
</evidence>